<feature type="region of interest" description="Disordered" evidence="1">
    <location>
        <begin position="172"/>
        <end position="193"/>
    </location>
</feature>
<dbReference type="SUPFAM" id="SSF49842">
    <property type="entry name" value="TNF-like"/>
    <property type="match status" value="1"/>
</dbReference>
<keyword evidence="3" id="KW-1185">Reference proteome</keyword>
<accession>A0A6J8CYB3</accession>
<dbReference type="Proteomes" id="UP000507470">
    <property type="component" value="Unassembled WGS sequence"/>
</dbReference>
<dbReference type="EMBL" id="CACVKT020006207">
    <property type="protein sequence ID" value="CAC5400509.1"/>
    <property type="molecule type" value="Genomic_DNA"/>
</dbReference>
<organism evidence="2 3">
    <name type="scientific">Mytilus coruscus</name>
    <name type="common">Sea mussel</name>
    <dbReference type="NCBI Taxonomy" id="42192"/>
    <lineage>
        <taxon>Eukaryota</taxon>
        <taxon>Metazoa</taxon>
        <taxon>Spiralia</taxon>
        <taxon>Lophotrochozoa</taxon>
        <taxon>Mollusca</taxon>
        <taxon>Bivalvia</taxon>
        <taxon>Autobranchia</taxon>
        <taxon>Pteriomorphia</taxon>
        <taxon>Mytilida</taxon>
        <taxon>Mytiloidea</taxon>
        <taxon>Mytilidae</taxon>
        <taxon>Mytilinae</taxon>
        <taxon>Mytilus</taxon>
    </lineage>
</organism>
<name>A0A6J8CYB3_MYTCO</name>
<evidence type="ECO:0008006" key="4">
    <source>
        <dbReference type="Google" id="ProtNLM"/>
    </source>
</evidence>
<evidence type="ECO:0000313" key="2">
    <source>
        <dbReference type="EMBL" id="CAC5400509.1"/>
    </source>
</evidence>
<dbReference type="OrthoDB" id="8044756at2759"/>
<sequence length="321" mass="36178">MMLMREIRKNNLLNTNLVLEILESKINNSITQFEERVIQFKNRTHVDLENKLKAEEVMQNKSLSNAYSMVETQIYNLENTINFTLNRLDFISSPVAVTACVGSSRTYSSGAVVLFTEIFAVNGLSSSEMSTFKSGGKFRCTKPGLYFISTHLTSSAPDGIADLYKNNRGSRCSTSTTGRDVPQAPIQDQGQQDVATRNVGVQADNNVVNGEDFMQETTPISCNYNNDPLFVLSNNEIELFVFQDNNIHRYDVWKLGYSPICTADLDEAFQLHPDRETATLLTNGFKYGFKLQYEGPRLPFETKNLKSVIENHRASSEKVEN</sequence>
<gene>
    <name evidence="2" type="ORF">MCOR_34685</name>
</gene>
<evidence type="ECO:0000256" key="1">
    <source>
        <dbReference type="SAM" id="MobiDB-lite"/>
    </source>
</evidence>
<dbReference type="AlphaFoldDB" id="A0A6J8CYB3"/>
<protein>
    <recommendedName>
        <fullName evidence="4">C1q domain-containing protein</fullName>
    </recommendedName>
</protein>
<evidence type="ECO:0000313" key="3">
    <source>
        <dbReference type="Proteomes" id="UP000507470"/>
    </source>
</evidence>
<proteinExistence type="predicted"/>
<reference evidence="2 3" key="1">
    <citation type="submission" date="2020-06" db="EMBL/GenBank/DDBJ databases">
        <authorList>
            <person name="Li R."/>
            <person name="Bekaert M."/>
        </authorList>
    </citation>
    <scope>NUCLEOTIDE SEQUENCE [LARGE SCALE GENOMIC DNA]</scope>
    <source>
        <strain evidence="3">wild</strain>
    </source>
</reference>
<dbReference type="InterPro" id="IPR008983">
    <property type="entry name" value="Tumour_necrosis_fac-like_dom"/>
</dbReference>